<gene>
    <name evidence="2" type="ORF">FB192DRAFT_1403861</name>
</gene>
<evidence type="ECO:0000256" key="1">
    <source>
        <dbReference type="SAM" id="Phobius"/>
    </source>
</evidence>
<comment type="caution">
    <text evidence="2">The sequence shown here is derived from an EMBL/GenBank/DDBJ whole genome shotgun (WGS) entry which is preliminary data.</text>
</comment>
<dbReference type="AlphaFoldDB" id="A0A8H4B7M3"/>
<sequence length="81" mass="9556">MFKIRHFDGKSFGRDHLISSNYYASSGLCLCIYLVRVCVCVCVRVIHLNYHHHDEFTTTDFVFFCSILLFFNCLVLRPFLI</sequence>
<keyword evidence="1" id="KW-0472">Membrane</keyword>
<name>A0A8H4B7M3_MUCCL</name>
<proteinExistence type="predicted"/>
<dbReference type="Proteomes" id="UP000469890">
    <property type="component" value="Unassembled WGS sequence"/>
</dbReference>
<protein>
    <submittedName>
        <fullName evidence="2">Uncharacterized protein</fullName>
    </submittedName>
</protein>
<keyword evidence="1" id="KW-1133">Transmembrane helix</keyword>
<organism evidence="2 3">
    <name type="scientific">Mucor circinelloides f. lusitanicus</name>
    <name type="common">Mucor racemosus var. lusitanicus</name>
    <dbReference type="NCBI Taxonomy" id="29924"/>
    <lineage>
        <taxon>Eukaryota</taxon>
        <taxon>Fungi</taxon>
        <taxon>Fungi incertae sedis</taxon>
        <taxon>Mucoromycota</taxon>
        <taxon>Mucoromycotina</taxon>
        <taxon>Mucoromycetes</taxon>
        <taxon>Mucorales</taxon>
        <taxon>Mucorineae</taxon>
        <taxon>Mucoraceae</taxon>
        <taxon>Mucor</taxon>
    </lineage>
</organism>
<reference evidence="2 3" key="1">
    <citation type="submission" date="2019-09" db="EMBL/GenBank/DDBJ databases">
        <authorList>
            <consortium name="DOE Joint Genome Institute"/>
            <person name="Mondo S.J."/>
            <person name="Navarro-Mendoza M.I."/>
            <person name="Perez-Arques C."/>
            <person name="Panchal S."/>
            <person name="Nicolas F.E."/>
            <person name="Ganguly P."/>
            <person name="Pangilinan J."/>
            <person name="Grigoriev I."/>
            <person name="Heitman J."/>
            <person name="Sanya K."/>
            <person name="Garre V."/>
        </authorList>
    </citation>
    <scope>NUCLEOTIDE SEQUENCE [LARGE SCALE GENOMIC DNA]</scope>
    <source>
        <strain evidence="2 3">MU402</strain>
    </source>
</reference>
<dbReference type="EMBL" id="JAAECE010000011">
    <property type="protein sequence ID" value="KAF1796825.1"/>
    <property type="molecule type" value="Genomic_DNA"/>
</dbReference>
<feature type="transmembrane region" description="Helical" evidence="1">
    <location>
        <begin position="21"/>
        <end position="46"/>
    </location>
</feature>
<evidence type="ECO:0000313" key="2">
    <source>
        <dbReference type="EMBL" id="KAF1796825.1"/>
    </source>
</evidence>
<accession>A0A8H4B7M3</accession>
<keyword evidence="1" id="KW-0812">Transmembrane</keyword>
<feature type="transmembrane region" description="Helical" evidence="1">
    <location>
        <begin position="61"/>
        <end position="80"/>
    </location>
</feature>
<evidence type="ECO:0000313" key="3">
    <source>
        <dbReference type="Proteomes" id="UP000469890"/>
    </source>
</evidence>